<evidence type="ECO:0000313" key="2">
    <source>
        <dbReference type="EMBL" id="MBJ7541958.1"/>
    </source>
</evidence>
<protein>
    <recommendedName>
        <fullName evidence="1">Antitoxin-like ribbon-helix-helix domain-containing protein</fullName>
    </recommendedName>
</protein>
<dbReference type="RefSeq" id="WP_037236062.1">
    <property type="nucleotide sequence ID" value="NZ_JAEMUK010000001.1"/>
</dbReference>
<keyword evidence="3" id="KW-1185">Reference proteome</keyword>
<dbReference type="Pfam" id="PF20605">
    <property type="entry name" value="Antitox_RHH"/>
    <property type="match status" value="1"/>
</dbReference>
<dbReference type="InterPro" id="IPR013321">
    <property type="entry name" value="Arc_rbn_hlx_hlx"/>
</dbReference>
<dbReference type="GO" id="GO:0006355">
    <property type="term" value="P:regulation of DNA-templated transcription"/>
    <property type="evidence" value="ECO:0007669"/>
    <property type="project" value="InterPro"/>
</dbReference>
<dbReference type="Gene3D" id="1.10.1220.10">
    <property type="entry name" value="Met repressor-like"/>
    <property type="match status" value="1"/>
</dbReference>
<feature type="domain" description="Antitoxin-like ribbon-helix-helix" evidence="1">
    <location>
        <begin position="48"/>
        <end position="97"/>
    </location>
</feature>
<dbReference type="Proteomes" id="UP000623250">
    <property type="component" value="Unassembled WGS sequence"/>
</dbReference>
<evidence type="ECO:0000313" key="3">
    <source>
        <dbReference type="Proteomes" id="UP000623250"/>
    </source>
</evidence>
<dbReference type="EMBL" id="JAEMUK010000001">
    <property type="protein sequence ID" value="MBJ7541958.1"/>
    <property type="molecule type" value="Genomic_DNA"/>
</dbReference>
<name>A0A8I1GCG9_9HYPH</name>
<accession>A0A8I1GCG9</accession>
<dbReference type="InterPro" id="IPR046765">
    <property type="entry name" value="Antitox_RHH"/>
</dbReference>
<gene>
    <name evidence="2" type="ORF">JDN41_00110</name>
</gene>
<dbReference type="AlphaFoldDB" id="A0A8I1GCG9"/>
<comment type="caution">
    <text evidence="2">The sequence shown here is derived from an EMBL/GenBank/DDBJ whole genome shotgun (WGS) entry which is preliminary data.</text>
</comment>
<sequence>MSTEPRVNKLKAAMQGMAGPTLPPTVTIPKEAEVRAVEARKTPLAPSRHGKRVVSAYVDATAAKQLRVLAASHETTTQALLEEALNDLFRKYDRSAIA</sequence>
<organism evidence="2 3">
    <name type="scientific">Rhodomicrobium udaipurense</name>
    <dbReference type="NCBI Taxonomy" id="1202716"/>
    <lineage>
        <taxon>Bacteria</taxon>
        <taxon>Pseudomonadati</taxon>
        <taxon>Pseudomonadota</taxon>
        <taxon>Alphaproteobacteria</taxon>
        <taxon>Hyphomicrobiales</taxon>
        <taxon>Hyphomicrobiaceae</taxon>
        <taxon>Rhodomicrobium</taxon>
    </lineage>
</organism>
<proteinExistence type="predicted"/>
<evidence type="ECO:0000259" key="1">
    <source>
        <dbReference type="Pfam" id="PF20605"/>
    </source>
</evidence>
<reference evidence="2 3" key="1">
    <citation type="submission" date="2020-12" db="EMBL/GenBank/DDBJ databases">
        <title>Revised draft genomes of Rhodomicrobium vannielii ATCC 17100 and Rhodomicrobium udaipurense JA643.</title>
        <authorList>
            <person name="Conners E.M."/>
            <person name="Davenport E.J."/>
            <person name="Bose A."/>
        </authorList>
    </citation>
    <scope>NUCLEOTIDE SEQUENCE [LARGE SCALE GENOMIC DNA]</scope>
    <source>
        <strain evidence="2 3">JA643</strain>
    </source>
</reference>